<organism evidence="1 2">
    <name type="scientific">Maricaulis virginensis</name>
    <dbReference type="NCBI Taxonomy" id="144022"/>
    <lineage>
        <taxon>Bacteria</taxon>
        <taxon>Pseudomonadati</taxon>
        <taxon>Pseudomonadota</taxon>
        <taxon>Alphaproteobacteria</taxon>
        <taxon>Maricaulales</taxon>
        <taxon>Maricaulaceae</taxon>
        <taxon>Maricaulis</taxon>
    </lineage>
</organism>
<evidence type="ECO:0000313" key="2">
    <source>
        <dbReference type="Proteomes" id="UP001143486"/>
    </source>
</evidence>
<keyword evidence="2" id="KW-1185">Reference proteome</keyword>
<proteinExistence type="predicted"/>
<comment type="caution">
    <text evidence="1">The sequence shown here is derived from an EMBL/GenBank/DDBJ whole genome shotgun (WGS) entry which is preliminary data.</text>
</comment>
<gene>
    <name evidence="1" type="ORF">GCM10017621_30340</name>
</gene>
<evidence type="ECO:0000313" key="1">
    <source>
        <dbReference type="EMBL" id="GLK53526.1"/>
    </source>
</evidence>
<protein>
    <submittedName>
        <fullName evidence="1">Uncharacterized protein</fullName>
    </submittedName>
</protein>
<dbReference type="RefSeq" id="WP_271187874.1">
    <property type="nucleotide sequence ID" value="NZ_BSFE01000011.1"/>
</dbReference>
<dbReference type="Proteomes" id="UP001143486">
    <property type="component" value="Unassembled WGS sequence"/>
</dbReference>
<name>A0A9W6IR01_9PROT</name>
<accession>A0A9W6IR01</accession>
<dbReference type="AlphaFoldDB" id="A0A9W6IR01"/>
<dbReference type="EMBL" id="BSFE01000011">
    <property type="protein sequence ID" value="GLK53526.1"/>
    <property type="molecule type" value="Genomic_DNA"/>
</dbReference>
<reference evidence="1" key="2">
    <citation type="submission" date="2023-01" db="EMBL/GenBank/DDBJ databases">
        <authorList>
            <person name="Sun Q."/>
            <person name="Evtushenko L."/>
        </authorList>
    </citation>
    <scope>NUCLEOTIDE SEQUENCE</scope>
    <source>
        <strain evidence="1">VKM B-1513</strain>
    </source>
</reference>
<reference evidence="1" key="1">
    <citation type="journal article" date="2014" name="Int. J. Syst. Evol. Microbiol.">
        <title>Complete genome sequence of Corynebacterium casei LMG S-19264T (=DSM 44701T), isolated from a smear-ripened cheese.</title>
        <authorList>
            <consortium name="US DOE Joint Genome Institute (JGI-PGF)"/>
            <person name="Walter F."/>
            <person name="Albersmeier A."/>
            <person name="Kalinowski J."/>
            <person name="Ruckert C."/>
        </authorList>
    </citation>
    <scope>NUCLEOTIDE SEQUENCE</scope>
    <source>
        <strain evidence="1">VKM B-1513</strain>
    </source>
</reference>
<sequence length="251" mass="27568">MFALIADLSEDFVLDFSDDGGPSSPMLRTFYTSAALQNTRIMLNKIQSAVDLVIASWARGDRCAAFDIHEQSGQALVQLVNASRSLYAIAGNLVYSDQVWRNGPWPSSQTTPHLRVLERANQQKEHRIFVGGTAQASLSTLLTAGPGEILVCAGYYDVGTRSGTNVLSFSDEDLDEELLMQIHEEAADALALCHQRLQELEQLKDIPLTIGDYQARWERVWDDIYAHHPVPYGVEPGGAFRIGVSSSAAAE</sequence>